<dbReference type="Proteomes" id="UP000663825">
    <property type="component" value="Unassembled WGS sequence"/>
</dbReference>
<dbReference type="OrthoDB" id="5791190at2759"/>
<sequence length="166" mass="19068">MDSITNLLRVSTRAEPLAEFQNILQSWPIKFRKYMKTYILPIIDELGGWSSRPFNLFDEVSGVTTNPIESLNAVFKRWVSWKELSLDALVQMFYLVMGFYVNETRRGFCAHDGYHLELKYKDAQTNTSLLSLIAGFSPDDAVARMKSFLLKRQASTTNDNSQRVAL</sequence>
<accession>A0A817Y985</accession>
<reference evidence="1" key="1">
    <citation type="submission" date="2021-02" db="EMBL/GenBank/DDBJ databases">
        <authorList>
            <person name="Nowell W R."/>
        </authorList>
    </citation>
    <scope>NUCLEOTIDE SEQUENCE</scope>
</reference>
<organism evidence="1 2">
    <name type="scientific">Rotaria socialis</name>
    <dbReference type="NCBI Taxonomy" id="392032"/>
    <lineage>
        <taxon>Eukaryota</taxon>
        <taxon>Metazoa</taxon>
        <taxon>Spiralia</taxon>
        <taxon>Gnathifera</taxon>
        <taxon>Rotifera</taxon>
        <taxon>Eurotatoria</taxon>
        <taxon>Bdelloidea</taxon>
        <taxon>Philodinida</taxon>
        <taxon>Philodinidae</taxon>
        <taxon>Rotaria</taxon>
    </lineage>
</organism>
<proteinExistence type="predicted"/>
<evidence type="ECO:0000313" key="1">
    <source>
        <dbReference type="EMBL" id="CAF3378804.1"/>
    </source>
</evidence>
<name>A0A817Y985_9BILA</name>
<dbReference type="EMBL" id="CAJNXB010004511">
    <property type="protein sequence ID" value="CAF3378804.1"/>
    <property type="molecule type" value="Genomic_DNA"/>
</dbReference>
<evidence type="ECO:0000313" key="2">
    <source>
        <dbReference type="Proteomes" id="UP000663825"/>
    </source>
</evidence>
<dbReference type="AlphaFoldDB" id="A0A817Y985"/>
<comment type="caution">
    <text evidence="1">The sequence shown here is derived from an EMBL/GenBank/DDBJ whole genome shotgun (WGS) entry which is preliminary data.</text>
</comment>
<gene>
    <name evidence="1" type="ORF">TIS948_LOCUS25751</name>
</gene>
<protein>
    <submittedName>
        <fullName evidence="1">Uncharacterized protein</fullName>
    </submittedName>
</protein>
<feature type="non-terminal residue" evidence="1">
    <location>
        <position position="1"/>
    </location>
</feature>